<reference evidence="4 5" key="1">
    <citation type="submission" date="2014-04" db="EMBL/GenBank/DDBJ databases">
        <title>Genome assembly of Hyalangium minutum DSM 14724.</title>
        <authorList>
            <person name="Sharma G."/>
            <person name="Subramanian S."/>
        </authorList>
    </citation>
    <scope>NUCLEOTIDE SEQUENCE [LARGE SCALE GENOMIC DNA]</scope>
    <source>
        <strain evidence="4 5">DSM 14724</strain>
    </source>
</reference>
<dbReference type="PANTHER" id="PTHR45586">
    <property type="entry name" value="TPR REPEAT-CONTAINING PROTEIN PA4667"/>
    <property type="match status" value="1"/>
</dbReference>
<feature type="repeat" description="TPR" evidence="3">
    <location>
        <begin position="107"/>
        <end position="140"/>
    </location>
</feature>
<dbReference type="OrthoDB" id="9814129at2"/>
<dbReference type="InterPro" id="IPR011990">
    <property type="entry name" value="TPR-like_helical_dom_sf"/>
</dbReference>
<dbReference type="STRING" id="394096.DB31_0737"/>
<dbReference type="InterPro" id="IPR051012">
    <property type="entry name" value="CellSynth/LPSAsmb/PSIAsmb"/>
</dbReference>
<keyword evidence="5" id="KW-1185">Reference proteome</keyword>
<evidence type="ECO:0000256" key="1">
    <source>
        <dbReference type="ARBA" id="ARBA00022737"/>
    </source>
</evidence>
<keyword evidence="1" id="KW-0677">Repeat</keyword>
<evidence type="ECO:0000313" key="5">
    <source>
        <dbReference type="Proteomes" id="UP000028725"/>
    </source>
</evidence>
<evidence type="ECO:0000256" key="2">
    <source>
        <dbReference type="ARBA" id="ARBA00022803"/>
    </source>
</evidence>
<dbReference type="SMART" id="SM00386">
    <property type="entry name" value="HAT"/>
    <property type="match status" value="3"/>
</dbReference>
<name>A0A085WXR1_9BACT</name>
<dbReference type="Pfam" id="PF14559">
    <property type="entry name" value="TPR_19"/>
    <property type="match status" value="2"/>
</dbReference>
<dbReference type="PROSITE" id="PS50005">
    <property type="entry name" value="TPR"/>
    <property type="match status" value="4"/>
</dbReference>
<dbReference type="SMART" id="SM00028">
    <property type="entry name" value="TPR"/>
    <property type="match status" value="10"/>
</dbReference>
<sequence length="437" mass="48502">MVQSELYRRGYEQLKAGNYEEAKRLFRENEEKAGTAAETKSLLRQAETLLAKGDVNAAAALYEKLLERNPGLPEVYLGLTRISLFTGQRDAARVHATAATRLGPEQGLAWALLGMVHEAEGDMPTALQHLKKASEVSPSVFLCQFNYGRVLAAAGRPAEGIVPLKRATELEPNNPDGFYTLGILFKQARQYENALKAFEKAKDLAPKNVDAWATLADVLFEVKEFQAARDILDRGLAACGDHPALLEKALATAMMLSDAEGAIGYVERELKVVPNHEQGWLNLAHLLLLTKDFDKSEQAARELLQRNPKNWEAWFHLGNLYEAVPAEAKAEEAYRKAIELAPDSWKPLANLAGLFIQMDSRAKNSEAIPLLEQAQMLAPKGEWRVQYNLALGYTKLGKRERALELARKIQREAPASDPMVAEARKLESNLLEAAARH</sequence>
<dbReference type="RefSeq" id="WP_044181839.1">
    <property type="nucleotide sequence ID" value="NZ_JMCB01000001.1"/>
</dbReference>
<accession>A0A085WXR1</accession>
<organism evidence="4 5">
    <name type="scientific">Hyalangium minutum</name>
    <dbReference type="NCBI Taxonomy" id="394096"/>
    <lineage>
        <taxon>Bacteria</taxon>
        <taxon>Pseudomonadati</taxon>
        <taxon>Myxococcota</taxon>
        <taxon>Myxococcia</taxon>
        <taxon>Myxococcales</taxon>
        <taxon>Cystobacterineae</taxon>
        <taxon>Archangiaceae</taxon>
        <taxon>Hyalangium</taxon>
    </lineage>
</organism>
<dbReference type="GO" id="GO:0006396">
    <property type="term" value="P:RNA processing"/>
    <property type="evidence" value="ECO:0007669"/>
    <property type="project" value="InterPro"/>
</dbReference>
<comment type="caution">
    <text evidence="4">The sequence shown here is derived from an EMBL/GenBank/DDBJ whole genome shotgun (WGS) entry which is preliminary data.</text>
</comment>
<dbReference type="SUPFAM" id="SSF48452">
    <property type="entry name" value="TPR-like"/>
    <property type="match status" value="2"/>
</dbReference>
<dbReference type="AlphaFoldDB" id="A0A085WXR1"/>
<dbReference type="PANTHER" id="PTHR45586:SF1">
    <property type="entry name" value="LIPOPOLYSACCHARIDE ASSEMBLY PROTEIN B"/>
    <property type="match status" value="1"/>
</dbReference>
<gene>
    <name evidence="4" type="ORF">DB31_0737</name>
</gene>
<dbReference type="InterPro" id="IPR019734">
    <property type="entry name" value="TPR_rpt"/>
</dbReference>
<feature type="repeat" description="TPR" evidence="3">
    <location>
        <begin position="175"/>
        <end position="208"/>
    </location>
</feature>
<evidence type="ECO:0000256" key="3">
    <source>
        <dbReference type="PROSITE-ProRule" id="PRU00339"/>
    </source>
</evidence>
<dbReference type="Pfam" id="PF13432">
    <property type="entry name" value="TPR_16"/>
    <property type="match status" value="1"/>
</dbReference>
<dbReference type="PROSITE" id="PS50293">
    <property type="entry name" value="TPR_REGION"/>
    <property type="match status" value="1"/>
</dbReference>
<proteinExistence type="predicted"/>
<evidence type="ECO:0000313" key="4">
    <source>
        <dbReference type="EMBL" id="KFE72474.1"/>
    </source>
</evidence>
<feature type="repeat" description="TPR" evidence="3">
    <location>
        <begin position="277"/>
        <end position="310"/>
    </location>
</feature>
<dbReference type="EMBL" id="JMCB01000001">
    <property type="protein sequence ID" value="KFE72474.1"/>
    <property type="molecule type" value="Genomic_DNA"/>
</dbReference>
<dbReference type="Pfam" id="PF13174">
    <property type="entry name" value="TPR_6"/>
    <property type="match status" value="1"/>
</dbReference>
<protein>
    <submittedName>
        <fullName evidence="4">Uncharacterized protein</fullName>
    </submittedName>
</protein>
<keyword evidence="2 3" id="KW-0802">TPR repeat</keyword>
<dbReference type="Gene3D" id="1.25.40.10">
    <property type="entry name" value="Tetratricopeptide repeat domain"/>
    <property type="match status" value="2"/>
</dbReference>
<dbReference type="Proteomes" id="UP000028725">
    <property type="component" value="Unassembled WGS sequence"/>
</dbReference>
<dbReference type="InterPro" id="IPR003107">
    <property type="entry name" value="HAT"/>
</dbReference>
<feature type="repeat" description="TPR" evidence="3">
    <location>
        <begin position="311"/>
        <end position="344"/>
    </location>
</feature>